<reference evidence="2 3" key="2">
    <citation type="submission" date="2018-11" db="EMBL/GenBank/DDBJ databases">
        <authorList>
            <consortium name="Pathogen Informatics"/>
        </authorList>
    </citation>
    <scope>NUCLEOTIDE SEQUENCE [LARGE SCALE GENOMIC DNA]</scope>
</reference>
<dbReference type="OrthoDB" id="106623at2759"/>
<evidence type="ECO:0000313" key="2">
    <source>
        <dbReference type="EMBL" id="VDN08144.1"/>
    </source>
</evidence>
<accession>A0A0N5DBA1</accession>
<dbReference type="Gene3D" id="3.40.50.2020">
    <property type="match status" value="1"/>
</dbReference>
<dbReference type="Pfam" id="PF14681">
    <property type="entry name" value="UPRTase"/>
    <property type="match status" value="1"/>
</dbReference>
<organism evidence="4">
    <name type="scientific">Thelazia callipaeda</name>
    <name type="common">Oriental eyeworm</name>
    <name type="synonym">Parasitic nematode</name>
    <dbReference type="NCBI Taxonomy" id="103827"/>
    <lineage>
        <taxon>Eukaryota</taxon>
        <taxon>Metazoa</taxon>
        <taxon>Ecdysozoa</taxon>
        <taxon>Nematoda</taxon>
        <taxon>Chromadorea</taxon>
        <taxon>Rhabditida</taxon>
        <taxon>Spirurina</taxon>
        <taxon>Spiruromorpha</taxon>
        <taxon>Thelazioidea</taxon>
        <taxon>Thelaziidae</taxon>
        <taxon>Thelazia</taxon>
    </lineage>
</organism>
<dbReference type="SUPFAM" id="SSF53271">
    <property type="entry name" value="PRTase-like"/>
    <property type="match status" value="1"/>
</dbReference>
<proteinExistence type="predicted"/>
<dbReference type="EMBL" id="UYYF01005115">
    <property type="protein sequence ID" value="VDN08144.1"/>
    <property type="molecule type" value="Genomic_DNA"/>
</dbReference>
<reference evidence="4" key="1">
    <citation type="submission" date="2017-02" db="UniProtKB">
        <authorList>
            <consortium name="WormBaseParasite"/>
        </authorList>
    </citation>
    <scope>IDENTIFICATION</scope>
</reference>
<dbReference type="FunFam" id="3.40.50.2020:FF:000090">
    <property type="entry name" value="Protein CBG07940"/>
    <property type="match status" value="1"/>
</dbReference>
<keyword evidence="3" id="KW-1185">Reference proteome</keyword>
<dbReference type="STRING" id="103827.A0A0N5DBA1"/>
<feature type="domain" description="Phosphoribosyltransferase" evidence="1">
    <location>
        <begin position="33"/>
        <end position="206"/>
    </location>
</feature>
<sequence length="221" mass="24929">MEMKGATDVMCDNSSQKDLEHEVMPNVYLLERTDQITELHTILMDKQTSHSEFVFYADRLIRLLVEEALNRLPYKEIEVQTPANVRYKGIAFCRGNCGVSICRSGEAMERALRQCCRSVRIGKMVIGDNAKLLYARLMTDIMNRRVLLLHPLLSAGVAVNKAISVLKDNGVPVKNILLLCLFATPSGIKQVMSQHSEVSILTSDINTLVPFWFTTKYFGTD</sequence>
<dbReference type="Proteomes" id="UP000276776">
    <property type="component" value="Unassembled WGS sequence"/>
</dbReference>
<dbReference type="AlphaFoldDB" id="A0A0N5DBA1"/>
<dbReference type="WBParaSite" id="TCLT_0001046301-mRNA-1">
    <property type="protein sequence ID" value="TCLT_0001046301-mRNA-1"/>
    <property type="gene ID" value="TCLT_0001046301"/>
</dbReference>
<evidence type="ECO:0000313" key="4">
    <source>
        <dbReference type="WBParaSite" id="TCLT_0001046301-mRNA-1"/>
    </source>
</evidence>
<evidence type="ECO:0000313" key="3">
    <source>
        <dbReference type="Proteomes" id="UP000276776"/>
    </source>
</evidence>
<evidence type="ECO:0000259" key="1">
    <source>
        <dbReference type="Pfam" id="PF14681"/>
    </source>
</evidence>
<protein>
    <submittedName>
        <fullName evidence="4">Uracil phosphoribosyltransferase homolog</fullName>
    </submittedName>
</protein>
<name>A0A0N5DBA1_THECL</name>
<dbReference type="InterPro" id="IPR000836">
    <property type="entry name" value="PRTase_dom"/>
</dbReference>
<dbReference type="OMA" id="NLFCTPM"/>
<gene>
    <name evidence="2" type="ORF">TCLT_LOCUS10452</name>
</gene>
<dbReference type="InterPro" id="IPR029057">
    <property type="entry name" value="PRTase-like"/>
</dbReference>